<sequence>VSPRFGVFKVNCSRVRLREHKTFGLGIVVRDCNGVFMAGLARKIELHTENQEMEATTMKEVIKIVLS</sequence>
<protein>
    <recommendedName>
        <fullName evidence="3">RNase H type-1 domain-containing protein</fullName>
    </recommendedName>
</protein>
<evidence type="ECO:0008006" key="3">
    <source>
        <dbReference type="Google" id="ProtNLM"/>
    </source>
</evidence>
<organism evidence="1 2">
    <name type="scientific">Ilex paraguariensis</name>
    <name type="common">yerba mate</name>
    <dbReference type="NCBI Taxonomy" id="185542"/>
    <lineage>
        <taxon>Eukaryota</taxon>
        <taxon>Viridiplantae</taxon>
        <taxon>Streptophyta</taxon>
        <taxon>Embryophyta</taxon>
        <taxon>Tracheophyta</taxon>
        <taxon>Spermatophyta</taxon>
        <taxon>Magnoliopsida</taxon>
        <taxon>eudicotyledons</taxon>
        <taxon>Gunneridae</taxon>
        <taxon>Pentapetalae</taxon>
        <taxon>asterids</taxon>
        <taxon>campanulids</taxon>
        <taxon>Aquifoliales</taxon>
        <taxon>Aquifoliaceae</taxon>
        <taxon>Ilex</taxon>
    </lineage>
</organism>
<keyword evidence="2" id="KW-1185">Reference proteome</keyword>
<gene>
    <name evidence="1" type="ORF">ILEXP_LOCUS15145</name>
</gene>
<evidence type="ECO:0000313" key="1">
    <source>
        <dbReference type="EMBL" id="CAK9147261.1"/>
    </source>
</evidence>
<name>A0ABC8RQK4_9AQUA</name>
<feature type="non-terminal residue" evidence="1">
    <location>
        <position position="1"/>
    </location>
</feature>
<accession>A0ABC8RQK4</accession>
<reference evidence="1 2" key="1">
    <citation type="submission" date="2024-02" db="EMBL/GenBank/DDBJ databases">
        <authorList>
            <person name="Vignale AGUSTIN F."/>
            <person name="Sosa J E."/>
            <person name="Modenutti C."/>
        </authorList>
    </citation>
    <scope>NUCLEOTIDE SEQUENCE [LARGE SCALE GENOMIC DNA]</scope>
</reference>
<proteinExistence type="predicted"/>
<evidence type="ECO:0000313" key="2">
    <source>
        <dbReference type="Proteomes" id="UP001642360"/>
    </source>
</evidence>
<comment type="caution">
    <text evidence="1">The sequence shown here is derived from an EMBL/GenBank/DDBJ whole genome shotgun (WGS) entry which is preliminary data.</text>
</comment>
<dbReference type="EMBL" id="CAUOFW020001660">
    <property type="protein sequence ID" value="CAK9147261.1"/>
    <property type="molecule type" value="Genomic_DNA"/>
</dbReference>
<dbReference type="AlphaFoldDB" id="A0ABC8RQK4"/>
<dbReference type="Proteomes" id="UP001642360">
    <property type="component" value="Unassembled WGS sequence"/>
</dbReference>